<comment type="similarity">
    <text evidence="1">Belongs to the peptidase S10 family.</text>
</comment>
<accession>A0A6A6Q092</accession>
<reference evidence="7" key="1">
    <citation type="journal article" date="2020" name="Stud. Mycol.">
        <title>101 Dothideomycetes genomes: a test case for predicting lifestyles and emergence of pathogens.</title>
        <authorList>
            <person name="Haridas S."/>
            <person name="Albert R."/>
            <person name="Binder M."/>
            <person name="Bloem J."/>
            <person name="Labutti K."/>
            <person name="Salamov A."/>
            <person name="Andreopoulos B."/>
            <person name="Baker S."/>
            <person name="Barry K."/>
            <person name="Bills G."/>
            <person name="Bluhm B."/>
            <person name="Cannon C."/>
            <person name="Castanera R."/>
            <person name="Culley D."/>
            <person name="Daum C."/>
            <person name="Ezra D."/>
            <person name="Gonzalez J."/>
            <person name="Henrissat B."/>
            <person name="Kuo A."/>
            <person name="Liang C."/>
            <person name="Lipzen A."/>
            <person name="Lutzoni F."/>
            <person name="Magnuson J."/>
            <person name="Mondo S."/>
            <person name="Nolan M."/>
            <person name="Ohm R."/>
            <person name="Pangilinan J."/>
            <person name="Park H.-J."/>
            <person name="Ramirez L."/>
            <person name="Alfaro M."/>
            <person name="Sun H."/>
            <person name="Tritt A."/>
            <person name="Yoshinaga Y."/>
            <person name="Zwiers L.-H."/>
            <person name="Turgeon B."/>
            <person name="Goodwin S."/>
            <person name="Spatafora J."/>
            <person name="Crous P."/>
            <person name="Grigoriev I."/>
        </authorList>
    </citation>
    <scope>NUCLEOTIDE SEQUENCE</scope>
    <source>
        <strain evidence="7">CBS 113389</strain>
    </source>
</reference>
<evidence type="ECO:0000256" key="2">
    <source>
        <dbReference type="ARBA" id="ARBA00022645"/>
    </source>
</evidence>
<proteinExistence type="inferred from homology"/>
<dbReference type="GeneID" id="54479053"/>
<dbReference type="EMBL" id="MU001633">
    <property type="protein sequence ID" value="KAF2485103.1"/>
    <property type="molecule type" value="Genomic_DNA"/>
</dbReference>
<evidence type="ECO:0000256" key="4">
    <source>
        <dbReference type="ARBA" id="ARBA00022801"/>
    </source>
</evidence>
<gene>
    <name evidence="7" type="ORF">BDY17DRAFT_344007</name>
</gene>
<dbReference type="RefSeq" id="XP_033591672.1">
    <property type="nucleotide sequence ID" value="XM_033738051.1"/>
</dbReference>
<evidence type="ECO:0000256" key="1">
    <source>
        <dbReference type="ARBA" id="ARBA00009431"/>
    </source>
</evidence>
<evidence type="ECO:0000313" key="7">
    <source>
        <dbReference type="EMBL" id="KAF2485103.1"/>
    </source>
</evidence>
<dbReference type="InterPro" id="IPR001563">
    <property type="entry name" value="Peptidase_S10"/>
</dbReference>
<dbReference type="SUPFAM" id="SSF53474">
    <property type="entry name" value="alpha/beta-Hydrolases"/>
    <property type="match status" value="1"/>
</dbReference>
<dbReference type="AlphaFoldDB" id="A0A6A6Q092"/>
<keyword evidence="4" id="KW-0378">Hydrolase</keyword>
<dbReference type="PANTHER" id="PTHR11802">
    <property type="entry name" value="SERINE PROTEASE FAMILY S10 SERINE CARBOXYPEPTIDASE"/>
    <property type="match status" value="1"/>
</dbReference>
<dbReference type="PRINTS" id="PR00724">
    <property type="entry name" value="CRBOXYPTASEC"/>
</dbReference>
<organism evidence="7 8">
    <name type="scientific">Neohortaea acidophila</name>
    <dbReference type="NCBI Taxonomy" id="245834"/>
    <lineage>
        <taxon>Eukaryota</taxon>
        <taxon>Fungi</taxon>
        <taxon>Dikarya</taxon>
        <taxon>Ascomycota</taxon>
        <taxon>Pezizomycotina</taxon>
        <taxon>Dothideomycetes</taxon>
        <taxon>Dothideomycetidae</taxon>
        <taxon>Mycosphaerellales</taxon>
        <taxon>Teratosphaeriaceae</taxon>
        <taxon>Neohortaea</taxon>
    </lineage>
</organism>
<keyword evidence="3" id="KW-0645">Protease</keyword>
<keyword evidence="2 7" id="KW-0121">Carboxypeptidase</keyword>
<dbReference type="GO" id="GO:0006508">
    <property type="term" value="P:proteolysis"/>
    <property type="evidence" value="ECO:0007669"/>
    <property type="project" value="UniProtKB-KW"/>
</dbReference>
<evidence type="ECO:0000256" key="3">
    <source>
        <dbReference type="ARBA" id="ARBA00022670"/>
    </source>
</evidence>
<dbReference type="Gene3D" id="3.40.50.1820">
    <property type="entry name" value="alpha/beta hydrolase"/>
    <property type="match status" value="1"/>
</dbReference>
<sequence length="545" mass="60291">MQKTLFWIAALLGVSTALQSPHNLAKRFNSQKKSAANPEIFKRASSNHGTKLHSNNKTAQFEVDGTGIPDVNFDIGESYAGTLSISDNSTDENQLFFWFFPSSNVNASDEIVIWLNGGPGCSSMLGLLQENGPFLWQPGTYRPYANPYSWVNLTNMVRVDQPIGTGFSPYAKGAPKKLKNEVDIALDFMGFWKNFMETFDLVGRKVYFTGESYAGQYIPYMAYEMLMANNTDYYNVKGIQINDPSINEDQVMTTAPAVGFVNNLAPIFGLNQSTIDWLNEANDRCGYTEFMEKSLVYPPTGKLPNAPPLNDENCNTWAWAVDAAIRINPCFNVYHITDFCPYLWDVFGFPSLGWGPRTDVQKAIHAPPTNYVSCGDNNLGIDFDGDSIPSALGPLPHVIEMTNNVLIGAGQYDFLLLTNGTLVTIQNMTWNGAQGFQTKPSDNFYVPYHPGLQQIINDIQNQPIPGPVVTDFAGAGYLGITHSERGLTFAEVYHSGHEIPEYIPGAAFRMLEFLLGRISSLTEVSDYSTQSGVYTGPGNYSSNPY</sequence>
<dbReference type="GO" id="GO:0004185">
    <property type="term" value="F:serine-type carboxypeptidase activity"/>
    <property type="evidence" value="ECO:0007669"/>
    <property type="project" value="InterPro"/>
</dbReference>
<evidence type="ECO:0000256" key="6">
    <source>
        <dbReference type="SAM" id="SignalP"/>
    </source>
</evidence>
<feature type="chain" id="PRO_5025408835" evidence="6">
    <location>
        <begin position="18"/>
        <end position="545"/>
    </location>
</feature>
<feature type="signal peptide" evidence="6">
    <location>
        <begin position="1"/>
        <end position="17"/>
    </location>
</feature>
<keyword evidence="6" id="KW-0732">Signal</keyword>
<protein>
    <submittedName>
        <fullName evidence="7">Serine-type carboxypeptidase F</fullName>
    </submittedName>
</protein>
<dbReference type="OrthoDB" id="443318at2759"/>
<keyword evidence="8" id="KW-1185">Reference proteome</keyword>
<dbReference type="PANTHER" id="PTHR11802:SF116">
    <property type="entry name" value="CARBOXYPEPTIDASE"/>
    <property type="match status" value="1"/>
</dbReference>
<dbReference type="Pfam" id="PF00450">
    <property type="entry name" value="Peptidase_S10"/>
    <property type="match status" value="1"/>
</dbReference>
<evidence type="ECO:0000256" key="5">
    <source>
        <dbReference type="ARBA" id="ARBA00023180"/>
    </source>
</evidence>
<dbReference type="InterPro" id="IPR029058">
    <property type="entry name" value="AB_hydrolase_fold"/>
</dbReference>
<name>A0A6A6Q092_9PEZI</name>
<dbReference type="Proteomes" id="UP000799767">
    <property type="component" value="Unassembled WGS sequence"/>
</dbReference>
<evidence type="ECO:0000313" key="8">
    <source>
        <dbReference type="Proteomes" id="UP000799767"/>
    </source>
</evidence>
<keyword evidence="5" id="KW-0325">Glycoprotein</keyword>